<keyword evidence="3" id="KW-1185">Reference proteome</keyword>
<name>D4D9G6_TRIVH</name>
<evidence type="ECO:0000313" key="3">
    <source>
        <dbReference type="Proteomes" id="UP000008383"/>
    </source>
</evidence>
<evidence type="ECO:0000313" key="2">
    <source>
        <dbReference type="EMBL" id="EFE41496.1"/>
    </source>
</evidence>
<keyword evidence="1" id="KW-0732">Signal</keyword>
<protein>
    <submittedName>
        <fullName evidence="2">Uncharacterized protein</fullName>
    </submittedName>
</protein>
<gene>
    <name evidence="2" type="ORF">TRV_03759</name>
</gene>
<feature type="chain" id="PRO_5003055692" evidence="1">
    <location>
        <begin position="19"/>
        <end position="78"/>
    </location>
</feature>
<dbReference type="KEGG" id="tve:TRV_03759"/>
<organism evidence="2 3">
    <name type="scientific">Trichophyton verrucosum (strain HKI 0517)</name>
    <dbReference type="NCBI Taxonomy" id="663202"/>
    <lineage>
        <taxon>Eukaryota</taxon>
        <taxon>Fungi</taxon>
        <taxon>Dikarya</taxon>
        <taxon>Ascomycota</taxon>
        <taxon>Pezizomycotina</taxon>
        <taxon>Eurotiomycetes</taxon>
        <taxon>Eurotiomycetidae</taxon>
        <taxon>Onygenales</taxon>
        <taxon>Arthrodermataceae</taxon>
        <taxon>Trichophyton</taxon>
    </lineage>
</organism>
<dbReference type="GeneID" id="9578999"/>
<accession>D4D9G6</accession>
<dbReference type="RefSeq" id="XP_003022114.1">
    <property type="nucleotide sequence ID" value="XM_003022068.1"/>
</dbReference>
<comment type="caution">
    <text evidence="2">The sequence shown here is derived from an EMBL/GenBank/DDBJ whole genome shotgun (WGS) entry which is preliminary data.</text>
</comment>
<evidence type="ECO:0000256" key="1">
    <source>
        <dbReference type="SAM" id="SignalP"/>
    </source>
</evidence>
<reference evidence="3" key="1">
    <citation type="journal article" date="2011" name="Genome Biol.">
        <title>Comparative and functional genomics provide insights into the pathogenicity of dermatophytic fungi.</title>
        <authorList>
            <person name="Burmester A."/>
            <person name="Shelest E."/>
            <person name="Gloeckner G."/>
            <person name="Heddergott C."/>
            <person name="Schindler S."/>
            <person name="Staib P."/>
            <person name="Heidel A."/>
            <person name="Felder M."/>
            <person name="Petzold A."/>
            <person name="Szafranski K."/>
            <person name="Feuermann M."/>
            <person name="Pedruzzi I."/>
            <person name="Priebe S."/>
            <person name="Groth M."/>
            <person name="Winkler R."/>
            <person name="Li W."/>
            <person name="Kniemeyer O."/>
            <person name="Schroeckh V."/>
            <person name="Hertweck C."/>
            <person name="Hube B."/>
            <person name="White T.C."/>
            <person name="Platzer M."/>
            <person name="Guthke R."/>
            <person name="Heitman J."/>
            <person name="Woestemeyer J."/>
            <person name="Zipfel P.F."/>
            <person name="Monod M."/>
            <person name="Brakhage A.A."/>
        </authorList>
    </citation>
    <scope>NUCLEOTIDE SEQUENCE [LARGE SCALE GENOMIC DNA]</scope>
    <source>
        <strain evidence="3">HKI 0517</strain>
    </source>
</reference>
<feature type="signal peptide" evidence="1">
    <location>
        <begin position="1"/>
        <end position="18"/>
    </location>
</feature>
<dbReference type="OrthoDB" id="4174254at2759"/>
<dbReference type="EMBL" id="ACYE01000193">
    <property type="protein sequence ID" value="EFE41496.1"/>
    <property type="molecule type" value="Genomic_DNA"/>
</dbReference>
<proteinExistence type="predicted"/>
<dbReference type="Proteomes" id="UP000008383">
    <property type="component" value="Unassembled WGS sequence"/>
</dbReference>
<dbReference type="AlphaFoldDB" id="D4D9G6"/>
<dbReference type="HOGENOM" id="CLU_2623761_0_0_1"/>
<sequence length="78" mass="8667">MKLNLVLLAAFLAAPIFANTIPEVSEAVDLADRDMSAVEEGNQLTARKVRFLFPKQGVLCSLDTMLTWTTADMPWKLQ</sequence>